<sequence>MDIKWLVLLEFFLLYVDFSGDCSWRARASHQKKGGFFPCILRPNGDWSTQVMEGKFFFFLAFSGGGLEGVCQVILDKTETSSCGLLHDIHFRPATKAKDGGDTREEPADNGSWQT</sequence>
<keyword evidence="2" id="KW-0732">Signal</keyword>
<evidence type="ECO:0008006" key="5">
    <source>
        <dbReference type="Google" id="ProtNLM"/>
    </source>
</evidence>
<feature type="compositionally biased region" description="Basic and acidic residues" evidence="1">
    <location>
        <begin position="95"/>
        <end position="107"/>
    </location>
</feature>
<organism evidence="3 4">
    <name type="scientific">Aspergillus welwitschiae</name>
    <dbReference type="NCBI Taxonomy" id="1341132"/>
    <lineage>
        <taxon>Eukaryota</taxon>
        <taxon>Fungi</taxon>
        <taxon>Dikarya</taxon>
        <taxon>Ascomycota</taxon>
        <taxon>Pezizomycotina</taxon>
        <taxon>Eurotiomycetes</taxon>
        <taxon>Eurotiomycetidae</taxon>
        <taxon>Eurotiales</taxon>
        <taxon>Aspergillaceae</taxon>
        <taxon>Aspergillus</taxon>
        <taxon>Aspergillus subgen. Circumdati</taxon>
    </lineage>
</organism>
<feature type="chain" id="PRO_5017667382" description="Secreted protein" evidence="2">
    <location>
        <begin position="19"/>
        <end position="115"/>
    </location>
</feature>
<evidence type="ECO:0000256" key="2">
    <source>
        <dbReference type="SAM" id="SignalP"/>
    </source>
</evidence>
<dbReference type="AlphaFoldDB" id="A0A3F3Q4Y5"/>
<dbReference type="EMBL" id="KZ852044">
    <property type="protein sequence ID" value="RDH34273.1"/>
    <property type="molecule type" value="Genomic_DNA"/>
</dbReference>
<feature type="signal peptide" evidence="2">
    <location>
        <begin position="1"/>
        <end position="18"/>
    </location>
</feature>
<protein>
    <recommendedName>
        <fullName evidence="5">Secreted protein</fullName>
    </recommendedName>
</protein>
<accession>A0A3F3Q4Y5</accession>
<gene>
    <name evidence="3" type="ORF">BDQ94DRAFT_24794</name>
</gene>
<reference evidence="3 4" key="1">
    <citation type="submission" date="2018-07" db="EMBL/GenBank/DDBJ databases">
        <title>The genomes of Aspergillus section Nigri reveals drivers in fungal speciation.</title>
        <authorList>
            <consortium name="DOE Joint Genome Institute"/>
            <person name="Vesth T.C."/>
            <person name="Nybo J."/>
            <person name="Theobald S."/>
            <person name="Brandl J."/>
            <person name="Frisvad J.C."/>
            <person name="Nielsen K.F."/>
            <person name="Lyhne E.K."/>
            <person name="Kogle M.E."/>
            <person name="Kuo A."/>
            <person name="Riley R."/>
            <person name="Clum A."/>
            <person name="Nolan M."/>
            <person name="Lipzen A."/>
            <person name="Salamov A."/>
            <person name="Henrissat B."/>
            <person name="Wiebenga A."/>
            <person name="De vries R.P."/>
            <person name="Grigoriev I.V."/>
            <person name="Mortensen U.H."/>
            <person name="Andersen M.R."/>
            <person name="Baker S.E."/>
        </authorList>
    </citation>
    <scope>NUCLEOTIDE SEQUENCE [LARGE SCALE GENOMIC DNA]</scope>
    <source>
        <strain evidence="3 4">CBS 139.54b</strain>
    </source>
</reference>
<feature type="region of interest" description="Disordered" evidence="1">
    <location>
        <begin position="95"/>
        <end position="115"/>
    </location>
</feature>
<dbReference type="Proteomes" id="UP000253729">
    <property type="component" value="Unassembled WGS sequence"/>
</dbReference>
<dbReference type="RefSeq" id="XP_026627295.1">
    <property type="nucleotide sequence ID" value="XM_026775315.1"/>
</dbReference>
<evidence type="ECO:0000313" key="4">
    <source>
        <dbReference type="Proteomes" id="UP000253729"/>
    </source>
</evidence>
<evidence type="ECO:0000313" key="3">
    <source>
        <dbReference type="EMBL" id="RDH34273.1"/>
    </source>
</evidence>
<keyword evidence="4" id="KW-1185">Reference proteome</keyword>
<proteinExistence type="predicted"/>
<evidence type="ECO:0000256" key="1">
    <source>
        <dbReference type="SAM" id="MobiDB-lite"/>
    </source>
</evidence>
<name>A0A3F3Q4Y5_9EURO</name>
<dbReference type="GeneID" id="38143671"/>